<protein>
    <submittedName>
        <fullName evidence="1">Uncharacterized protein</fullName>
    </submittedName>
</protein>
<dbReference type="Ensembl" id="ENSCPBT00000048487.1">
    <property type="protein sequence ID" value="ENSCPBP00000041360.1"/>
    <property type="gene ID" value="ENSCPBG00000028374.1"/>
</dbReference>
<sequence>MVLPPLLLHCCLQSWVPSQQPAAGLHPSIPSAWEGAREGAWVGKGCEVNWLQYSLFPRYKGITLGGVTRPQKRIQDPTQARKWKKPLQVGSIREAATAKEHPGGLHVVFCPFPPNTQPKNFVTVTSKKQR</sequence>
<reference evidence="1" key="1">
    <citation type="submission" date="2025-08" db="UniProtKB">
        <authorList>
            <consortium name="Ensembl"/>
        </authorList>
    </citation>
    <scope>IDENTIFICATION</scope>
</reference>
<name>A0A8C3J1R0_CHRPI</name>
<organism evidence="1 2">
    <name type="scientific">Chrysemys picta bellii</name>
    <name type="common">Western painted turtle</name>
    <name type="synonym">Emys bellii</name>
    <dbReference type="NCBI Taxonomy" id="8478"/>
    <lineage>
        <taxon>Eukaryota</taxon>
        <taxon>Metazoa</taxon>
        <taxon>Chordata</taxon>
        <taxon>Craniata</taxon>
        <taxon>Vertebrata</taxon>
        <taxon>Euteleostomi</taxon>
        <taxon>Archelosauria</taxon>
        <taxon>Testudinata</taxon>
        <taxon>Testudines</taxon>
        <taxon>Cryptodira</taxon>
        <taxon>Durocryptodira</taxon>
        <taxon>Testudinoidea</taxon>
        <taxon>Emydidae</taxon>
        <taxon>Chrysemys</taxon>
    </lineage>
</organism>
<evidence type="ECO:0000313" key="1">
    <source>
        <dbReference type="Ensembl" id="ENSCPBP00000041360.1"/>
    </source>
</evidence>
<keyword evidence="2" id="KW-1185">Reference proteome</keyword>
<reference evidence="1" key="2">
    <citation type="submission" date="2025-09" db="UniProtKB">
        <authorList>
            <consortium name="Ensembl"/>
        </authorList>
    </citation>
    <scope>IDENTIFICATION</scope>
</reference>
<evidence type="ECO:0000313" key="2">
    <source>
        <dbReference type="Proteomes" id="UP000694380"/>
    </source>
</evidence>
<dbReference type="Proteomes" id="UP000694380">
    <property type="component" value="Unplaced"/>
</dbReference>
<accession>A0A8C3J1R0</accession>
<proteinExistence type="predicted"/>
<dbReference type="AlphaFoldDB" id="A0A8C3J1R0"/>